<comment type="similarity">
    <text evidence="1 6">Belongs to the aldehyde dehydrogenase family.</text>
</comment>
<dbReference type="EC" id="1.2.1.3" evidence="3"/>
<dbReference type="Proteomes" id="UP000062973">
    <property type="component" value="Chromosome"/>
</dbReference>
<dbReference type="OrthoDB" id="6882680at2"/>
<dbReference type="KEGG" id="amq:AMETH_1204"/>
<dbReference type="InterPro" id="IPR016160">
    <property type="entry name" value="Ald_DH_CS_CYS"/>
</dbReference>
<feature type="domain" description="Aldehyde dehydrogenase" evidence="7">
    <location>
        <begin position="20"/>
        <end position="474"/>
    </location>
</feature>
<gene>
    <name evidence="8" type="ORF">AMETH_1204</name>
</gene>
<dbReference type="Gene3D" id="3.40.605.10">
    <property type="entry name" value="Aldehyde Dehydrogenase, Chain A, domain 1"/>
    <property type="match status" value="1"/>
</dbReference>
<dbReference type="AlphaFoldDB" id="A0A076MQS1"/>
<evidence type="ECO:0000256" key="1">
    <source>
        <dbReference type="ARBA" id="ARBA00009986"/>
    </source>
</evidence>
<organism evidence="8 9">
    <name type="scientific">Amycolatopsis methanolica 239</name>
    <dbReference type="NCBI Taxonomy" id="1068978"/>
    <lineage>
        <taxon>Bacteria</taxon>
        <taxon>Bacillati</taxon>
        <taxon>Actinomycetota</taxon>
        <taxon>Actinomycetes</taxon>
        <taxon>Pseudonocardiales</taxon>
        <taxon>Pseudonocardiaceae</taxon>
        <taxon>Amycolatopsis</taxon>
        <taxon>Amycolatopsis methanolica group</taxon>
    </lineage>
</organism>
<dbReference type="PANTHER" id="PTHR42804">
    <property type="entry name" value="ALDEHYDE DEHYDROGENASE"/>
    <property type="match status" value="1"/>
</dbReference>
<dbReference type="InterPro" id="IPR016161">
    <property type="entry name" value="Ald_DH/histidinol_DH"/>
</dbReference>
<dbReference type="EMBL" id="CP009110">
    <property type="protein sequence ID" value="AIJ21296.1"/>
    <property type="molecule type" value="Genomic_DNA"/>
</dbReference>
<keyword evidence="9" id="KW-1185">Reference proteome</keyword>
<dbReference type="eggNOG" id="COG1012">
    <property type="taxonomic scope" value="Bacteria"/>
</dbReference>
<dbReference type="InterPro" id="IPR016163">
    <property type="entry name" value="Ald_DH_C"/>
</dbReference>
<evidence type="ECO:0000259" key="7">
    <source>
        <dbReference type="Pfam" id="PF00171"/>
    </source>
</evidence>
<dbReference type="SUPFAM" id="SSF53720">
    <property type="entry name" value="ALDH-like"/>
    <property type="match status" value="1"/>
</dbReference>
<dbReference type="PANTHER" id="PTHR42804:SF1">
    <property type="entry name" value="ALDEHYDE DEHYDROGENASE-RELATED"/>
    <property type="match status" value="1"/>
</dbReference>
<protein>
    <recommendedName>
        <fullName evidence="3">aldehyde dehydrogenase (NAD(+))</fullName>
        <ecNumber evidence="3">1.2.1.3</ecNumber>
    </recommendedName>
</protein>
<dbReference type="InterPro" id="IPR016162">
    <property type="entry name" value="Ald_DH_N"/>
</dbReference>
<evidence type="ECO:0000256" key="2">
    <source>
        <dbReference type="ARBA" id="ARBA00023002"/>
    </source>
</evidence>
<sequence length="480" mass="50893">MNKIDSRCLIDGELVGGDRRGDVYNPADAREVVGTYPLLIPADLDRAVAAARRAQREWRRLPAVERAAIVLDSVAKVDAVEGIDELLVREQGKISWEATFELGYYEALADVYHGMAGELDRGATLLDDSLGVTTQYRDPIGVVAAITPWNYPVGIAAMKVVPALVAGNAVIVKPSPIAPLAALETFAALADHFPPGLLSTVTGTDAEISANLMSHPGVGKVTLTGSTATGKLAAAAAASTLKNVTLELGGNDAALVLDDRPVDEELCASLLANAFPTTGQVCVAIKRIYAPRSRVEELCEGMVAELEHVVVADGLHPEATMGPLTTEQQRTIVRELLAGAESAGAKVLRGGTMLGDPDRGWFQQPAVVAGCPEDNALVQTEQFGPAIPVQPYDDVEQAIDLINATEYGLTASVWTHDKERAQHAARQIEAGTVHLNSHGLFAMDPRVPFGGVKHSGIGREMGIEGLRAFTESHVVNFRVA</sequence>
<dbReference type="RefSeq" id="WP_017987162.1">
    <property type="nucleotide sequence ID" value="NZ_AQUL01000001.1"/>
</dbReference>
<dbReference type="InterPro" id="IPR015590">
    <property type="entry name" value="Aldehyde_DH_dom"/>
</dbReference>
<dbReference type="GO" id="GO:0004029">
    <property type="term" value="F:aldehyde dehydrogenase (NAD+) activity"/>
    <property type="evidence" value="ECO:0007669"/>
    <property type="project" value="UniProtKB-EC"/>
</dbReference>
<evidence type="ECO:0000256" key="4">
    <source>
        <dbReference type="ARBA" id="ARBA00049194"/>
    </source>
</evidence>
<evidence type="ECO:0000313" key="8">
    <source>
        <dbReference type="EMBL" id="AIJ21296.1"/>
    </source>
</evidence>
<reference evidence="8 9" key="1">
    <citation type="submission" date="2014-07" db="EMBL/GenBank/DDBJ databases">
        <title>Whole Genome Sequence of the Amycolatopsis methanolica 239.</title>
        <authorList>
            <person name="Tang B."/>
        </authorList>
    </citation>
    <scope>NUCLEOTIDE SEQUENCE [LARGE SCALE GENOMIC DNA]</scope>
    <source>
        <strain evidence="8 9">239</strain>
    </source>
</reference>
<dbReference type="PROSITE" id="PS00070">
    <property type="entry name" value="ALDEHYDE_DEHYDR_CYS"/>
    <property type="match status" value="1"/>
</dbReference>
<keyword evidence="2 6" id="KW-0560">Oxidoreductase</keyword>
<evidence type="ECO:0000256" key="6">
    <source>
        <dbReference type="RuleBase" id="RU003345"/>
    </source>
</evidence>
<evidence type="ECO:0000256" key="5">
    <source>
        <dbReference type="PROSITE-ProRule" id="PRU10007"/>
    </source>
</evidence>
<dbReference type="STRING" id="1068978.AMETH_1204"/>
<dbReference type="Gene3D" id="3.40.309.10">
    <property type="entry name" value="Aldehyde Dehydrogenase, Chain A, domain 2"/>
    <property type="match status" value="1"/>
</dbReference>
<dbReference type="PATRIC" id="fig|1068978.7.peg.1268"/>
<feature type="active site" evidence="5">
    <location>
        <position position="247"/>
    </location>
</feature>
<comment type="catalytic activity">
    <reaction evidence="4">
        <text>an aldehyde + NAD(+) + H2O = a carboxylate + NADH + 2 H(+)</text>
        <dbReference type="Rhea" id="RHEA:16185"/>
        <dbReference type="ChEBI" id="CHEBI:15377"/>
        <dbReference type="ChEBI" id="CHEBI:15378"/>
        <dbReference type="ChEBI" id="CHEBI:17478"/>
        <dbReference type="ChEBI" id="CHEBI:29067"/>
        <dbReference type="ChEBI" id="CHEBI:57540"/>
        <dbReference type="ChEBI" id="CHEBI:57945"/>
        <dbReference type="EC" id="1.2.1.3"/>
    </reaction>
</comment>
<dbReference type="HOGENOM" id="CLU_005391_1_0_11"/>
<dbReference type="InterPro" id="IPR029510">
    <property type="entry name" value="Ald_DH_CS_GLU"/>
</dbReference>
<dbReference type="Pfam" id="PF00171">
    <property type="entry name" value="Aldedh"/>
    <property type="match status" value="1"/>
</dbReference>
<dbReference type="PROSITE" id="PS00687">
    <property type="entry name" value="ALDEHYDE_DEHYDR_GLU"/>
    <property type="match status" value="1"/>
</dbReference>
<evidence type="ECO:0000256" key="3">
    <source>
        <dbReference type="ARBA" id="ARBA00024226"/>
    </source>
</evidence>
<proteinExistence type="inferred from homology"/>
<accession>A0A076MQS1</accession>
<evidence type="ECO:0000313" key="9">
    <source>
        <dbReference type="Proteomes" id="UP000062973"/>
    </source>
</evidence>
<name>A0A076MQS1_AMYME</name>